<evidence type="ECO:0000256" key="3">
    <source>
        <dbReference type="ARBA" id="ARBA00022692"/>
    </source>
</evidence>
<dbReference type="GO" id="GO:0006487">
    <property type="term" value="P:protein N-linked glycosylation"/>
    <property type="evidence" value="ECO:0007669"/>
    <property type="project" value="UniProtKB-UniRule"/>
</dbReference>
<dbReference type="Pfam" id="PF05251">
    <property type="entry name" value="Ost5"/>
    <property type="match status" value="1"/>
</dbReference>
<accession>A0A1J4JA12</accession>
<comment type="subcellular location">
    <subcellularLocation>
        <location evidence="1 6">Membrane</location>
        <topology evidence="1 6">Multi-pass membrane protein</topology>
    </subcellularLocation>
</comment>
<dbReference type="AlphaFoldDB" id="A0A1J4JA12"/>
<comment type="similarity">
    <text evidence="2 6">Belongs to the OST5 family.</text>
</comment>
<dbReference type="GeneID" id="94846703"/>
<keyword evidence="5 6" id="KW-0472">Membrane</keyword>
<evidence type="ECO:0000256" key="4">
    <source>
        <dbReference type="ARBA" id="ARBA00022989"/>
    </source>
</evidence>
<keyword evidence="4 6" id="KW-1133">Transmembrane helix</keyword>
<evidence type="ECO:0000256" key="5">
    <source>
        <dbReference type="ARBA" id="ARBA00023136"/>
    </source>
</evidence>
<feature type="transmembrane region" description="Helical" evidence="6">
    <location>
        <begin position="46"/>
        <end position="65"/>
    </location>
</feature>
<evidence type="ECO:0000313" key="7">
    <source>
        <dbReference type="EMBL" id="OHS95505.1"/>
    </source>
</evidence>
<evidence type="ECO:0000256" key="1">
    <source>
        <dbReference type="ARBA" id="ARBA00004141"/>
    </source>
</evidence>
<dbReference type="VEuPathDB" id="TrichDB:TRFO_38374"/>
<keyword evidence="8" id="KW-1185">Reference proteome</keyword>
<dbReference type="OrthoDB" id="10537674at2759"/>
<comment type="subunit">
    <text evidence="6">Component of the oligosaccharyltransferase (OST) complex.</text>
</comment>
<comment type="function">
    <text evidence="6">Subunit of the oligosaccharyl transferase (OST) complex that catalyzes the initial transfer of a defined glycan (Glc(3)Man(9)GlcNAc(2) in eukaryotes) from the lipid carrier dolichol-pyrophosphate to an asparagine residue within an Asn-X-Ser/Thr consensus motif in nascent polypeptide chains, the first step in protein N-glycosylation. N-glycosylation occurs cotranslationally and the complex associates with the Sec61 complex at the channel-forming translocon complex that mediates protein translocation across the endoplasmic reticulum (ER). All subunits are required for a maximal enzyme activity.</text>
</comment>
<dbReference type="RefSeq" id="XP_068348642.1">
    <property type="nucleotide sequence ID" value="XM_068511999.1"/>
</dbReference>
<evidence type="ECO:0000313" key="8">
    <source>
        <dbReference type="Proteomes" id="UP000179807"/>
    </source>
</evidence>
<dbReference type="EMBL" id="MLAK01001240">
    <property type="protein sequence ID" value="OHS95505.1"/>
    <property type="molecule type" value="Genomic_DNA"/>
</dbReference>
<feature type="transmembrane region" description="Helical" evidence="6">
    <location>
        <begin position="15"/>
        <end position="34"/>
    </location>
</feature>
<proteinExistence type="inferred from homology"/>
<dbReference type="InterPro" id="IPR007915">
    <property type="entry name" value="TMEM258/Ost5"/>
</dbReference>
<protein>
    <recommendedName>
        <fullName evidence="6">Dolichyl-diphosphooligosaccharide-protein glycosyltransferase subunit OST5</fullName>
    </recommendedName>
</protein>
<keyword evidence="3 6" id="KW-0812">Transmembrane</keyword>
<comment type="caution">
    <text evidence="7">The sequence shown here is derived from an EMBL/GenBank/DDBJ whole genome shotgun (WGS) entry which is preliminary data.</text>
</comment>
<dbReference type="GO" id="GO:0008250">
    <property type="term" value="C:oligosaccharyltransferase complex"/>
    <property type="evidence" value="ECO:0007669"/>
    <property type="project" value="UniProtKB-UniRule"/>
</dbReference>
<dbReference type="Proteomes" id="UP000179807">
    <property type="component" value="Unassembled WGS sequence"/>
</dbReference>
<evidence type="ECO:0000256" key="2">
    <source>
        <dbReference type="ARBA" id="ARBA00009825"/>
    </source>
</evidence>
<sequence length="71" mass="8042">MPGFEPVLSFESQRFFFLVLFAAAFASVVMFFLYENSSSRNILFEFVLAVIASFTLGSAIFFGLIREDIIL</sequence>
<organism evidence="7 8">
    <name type="scientific">Tritrichomonas foetus</name>
    <dbReference type="NCBI Taxonomy" id="1144522"/>
    <lineage>
        <taxon>Eukaryota</taxon>
        <taxon>Metamonada</taxon>
        <taxon>Parabasalia</taxon>
        <taxon>Tritrichomonadida</taxon>
        <taxon>Tritrichomonadidae</taxon>
        <taxon>Tritrichomonas</taxon>
    </lineage>
</organism>
<name>A0A1J4JA12_9EUKA</name>
<reference evidence="7" key="1">
    <citation type="submission" date="2016-10" db="EMBL/GenBank/DDBJ databases">
        <authorList>
            <person name="Benchimol M."/>
            <person name="Almeida L.G."/>
            <person name="Vasconcelos A.T."/>
            <person name="Perreira-Neves A."/>
            <person name="Rosa I.A."/>
            <person name="Tasca T."/>
            <person name="Bogo M.R."/>
            <person name="de Souza W."/>
        </authorList>
    </citation>
    <scope>NUCLEOTIDE SEQUENCE [LARGE SCALE GENOMIC DNA]</scope>
    <source>
        <strain evidence="7">K</strain>
    </source>
</reference>
<gene>
    <name evidence="7" type="ORF">TRFO_38374</name>
</gene>
<evidence type="ECO:0000256" key="6">
    <source>
        <dbReference type="RuleBase" id="RU367008"/>
    </source>
</evidence>